<accession>A0A392TEW2</accession>
<dbReference type="AlphaFoldDB" id="A0A392TEW2"/>
<evidence type="ECO:0000313" key="3">
    <source>
        <dbReference type="Proteomes" id="UP000265520"/>
    </source>
</evidence>
<keyword evidence="3" id="KW-1185">Reference proteome</keyword>
<dbReference type="EMBL" id="LXQA010565316">
    <property type="protein sequence ID" value="MCI59538.1"/>
    <property type="molecule type" value="Genomic_DNA"/>
</dbReference>
<evidence type="ECO:0000313" key="2">
    <source>
        <dbReference type="EMBL" id="MCI59538.1"/>
    </source>
</evidence>
<feature type="coiled-coil region" evidence="1">
    <location>
        <begin position="16"/>
        <end position="50"/>
    </location>
</feature>
<comment type="caution">
    <text evidence="2">The sequence shown here is derived from an EMBL/GenBank/DDBJ whole genome shotgun (WGS) entry which is preliminary data.</text>
</comment>
<evidence type="ECO:0000256" key="1">
    <source>
        <dbReference type="SAM" id="Coils"/>
    </source>
</evidence>
<organism evidence="2 3">
    <name type="scientific">Trifolium medium</name>
    <dbReference type="NCBI Taxonomy" id="97028"/>
    <lineage>
        <taxon>Eukaryota</taxon>
        <taxon>Viridiplantae</taxon>
        <taxon>Streptophyta</taxon>
        <taxon>Embryophyta</taxon>
        <taxon>Tracheophyta</taxon>
        <taxon>Spermatophyta</taxon>
        <taxon>Magnoliopsida</taxon>
        <taxon>eudicotyledons</taxon>
        <taxon>Gunneridae</taxon>
        <taxon>Pentapetalae</taxon>
        <taxon>rosids</taxon>
        <taxon>fabids</taxon>
        <taxon>Fabales</taxon>
        <taxon>Fabaceae</taxon>
        <taxon>Papilionoideae</taxon>
        <taxon>50 kb inversion clade</taxon>
        <taxon>NPAAA clade</taxon>
        <taxon>Hologalegina</taxon>
        <taxon>IRL clade</taxon>
        <taxon>Trifolieae</taxon>
        <taxon>Trifolium</taxon>
    </lineage>
</organism>
<reference evidence="2 3" key="1">
    <citation type="journal article" date="2018" name="Front. Plant Sci.">
        <title>Red Clover (Trifolium pratense) and Zigzag Clover (T. medium) - A Picture of Genomic Similarities and Differences.</title>
        <authorList>
            <person name="Dluhosova J."/>
            <person name="Istvanek J."/>
            <person name="Nedelnik J."/>
            <person name="Repkova J."/>
        </authorList>
    </citation>
    <scope>NUCLEOTIDE SEQUENCE [LARGE SCALE GENOMIC DNA]</scope>
    <source>
        <strain evidence="3">cv. 10/8</strain>
        <tissue evidence="2">Leaf</tissue>
    </source>
</reference>
<protein>
    <submittedName>
        <fullName evidence="2">Uncharacterized protein</fullName>
    </submittedName>
</protein>
<sequence length="59" mass="6756">RDFGVSESGCELFKLKEQVKISMIQSEHQIAEKEKEIEQLNEQMKITKSAGESEQEVVT</sequence>
<feature type="non-terminal residue" evidence="2">
    <location>
        <position position="1"/>
    </location>
</feature>
<dbReference type="Proteomes" id="UP000265520">
    <property type="component" value="Unassembled WGS sequence"/>
</dbReference>
<keyword evidence="1" id="KW-0175">Coiled coil</keyword>
<name>A0A392TEW2_9FABA</name>
<proteinExistence type="predicted"/>